<protein>
    <submittedName>
        <fullName evidence="1">Uncharacterized protein</fullName>
    </submittedName>
</protein>
<dbReference type="EMBL" id="BPLR01002857">
    <property type="protein sequence ID" value="GIX78651.1"/>
    <property type="molecule type" value="Genomic_DNA"/>
</dbReference>
<evidence type="ECO:0000313" key="1">
    <source>
        <dbReference type="EMBL" id="GIX78651.1"/>
    </source>
</evidence>
<accession>A0AAV4N3J1</accession>
<keyword evidence="2" id="KW-1185">Reference proteome</keyword>
<dbReference type="AlphaFoldDB" id="A0AAV4N3J1"/>
<organism evidence="1 2">
    <name type="scientific">Caerostris extrusa</name>
    <name type="common">Bark spider</name>
    <name type="synonym">Caerostris bankana</name>
    <dbReference type="NCBI Taxonomy" id="172846"/>
    <lineage>
        <taxon>Eukaryota</taxon>
        <taxon>Metazoa</taxon>
        <taxon>Ecdysozoa</taxon>
        <taxon>Arthropoda</taxon>
        <taxon>Chelicerata</taxon>
        <taxon>Arachnida</taxon>
        <taxon>Araneae</taxon>
        <taxon>Araneomorphae</taxon>
        <taxon>Entelegynae</taxon>
        <taxon>Araneoidea</taxon>
        <taxon>Araneidae</taxon>
        <taxon>Caerostris</taxon>
    </lineage>
</organism>
<dbReference type="Proteomes" id="UP001054945">
    <property type="component" value="Unassembled WGS sequence"/>
</dbReference>
<evidence type="ECO:0000313" key="2">
    <source>
        <dbReference type="Proteomes" id="UP001054945"/>
    </source>
</evidence>
<sequence>MNCHSNKSTPPPPEGPLLEFQTTNALFQNDFEMWPTPVNESKSQTISYDDSDDSFFTRLSITVTQQRFSVNIVCMISDHLFHFERIMMRTRALQQETEEAISSKLRVDVKKKRRRKRKGKKKGVVVSHAIYLCEVSGRRNRFKGQILLLHYSLLVPKEQCLRFLFEGKGGRKVQCVGV</sequence>
<gene>
    <name evidence="1" type="ORF">CEXT_253491</name>
</gene>
<proteinExistence type="predicted"/>
<comment type="caution">
    <text evidence="1">The sequence shown here is derived from an EMBL/GenBank/DDBJ whole genome shotgun (WGS) entry which is preliminary data.</text>
</comment>
<name>A0AAV4N3J1_CAEEX</name>
<reference evidence="1 2" key="1">
    <citation type="submission" date="2021-06" db="EMBL/GenBank/DDBJ databases">
        <title>Caerostris extrusa draft genome.</title>
        <authorList>
            <person name="Kono N."/>
            <person name="Arakawa K."/>
        </authorList>
    </citation>
    <scope>NUCLEOTIDE SEQUENCE [LARGE SCALE GENOMIC DNA]</scope>
</reference>